<evidence type="ECO:0000313" key="7">
    <source>
        <dbReference type="Proteomes" id="UP001576774"/>
    </source>
</evidence>
<dbReference type="Pfam" id="PF07688">
    <property type="entry name" value="KaiA"/>
    <property type="match status" value="1"/>
</dbReference>
<feature type="domain" description="KaiA C-terminal" evidence="5">
    <location>
        <begin position="211"/>
        <end position="319"/>
    </location>
</feature>
<reference evidence="6 7" key="1">
    <citation type="submission" date="2024-09" db="EMBL/GenBank/DDBJ databases">
        <title>Floridaenema gen nov. (Aerosakkonemataceae, Aerosakkonematales ord. nov., Cyanobacteria) from benthic tropical and subtropical fresh waters, with the description of four new species.</title>
        <authorList>
            <person name="Moretto J.A."/>
            <person name="Berthold D.E."/>
            <person name="Lefler F.W."/>
            <person name="Huang I.-S."/>
            <person name="Laughinghouse H. IV."/>
        </authorList>
    </citation>
    <scope>NUCLEOTIDE SEQUENCE [LARGE SCALE GENOMIC DNA]</scope>
    <source>
        <strain evidence="6 7">BLCC-F46</strain>
    </source>
</reference>
<evidence type="ECO:0000256" key="2">
    <source>
        <dbReference type="ARBA" id="ARBA00034852"/>
    </source>
</evidence>
<dbReference type="EMBL" id="JBHFNQ010000013">
    <property type="protein sequence ID" value="MFB2875506.1"/>
    <property type="molecule type" value="Genomic_DNA"/>
</dbReference>
<dbReference type="Gene3D" id="1.10.1240.30">
    <property type="entry name" value="KaiA/RbsU domain"/>
    <property type="match status" value="1"/>
</dbReference>
<dbReference type="InterPro" id="IPR011648">
    <property type="entry name" value="Circadian_clock_KaiA"/>
</dbReference>
<dbReference type="PROSITE" id="PS51431">
    <property type="entry name" value="KAIA_C"/>
    <property type="match status" value="1"/>
</dbReference>
<dbReference type="SUPFAM" id="SSF101215">
    <property type="entry name" value="KaiA/RbsU domain"/>
    <property type="match status" value="1"/>
</dbReference>
<proteinExistence type="predicted"/>
<feature type="region of interest" description="Disordered" evidence="3">
    <location>
        <begin position="87"/>
        <end position="123"/>
    </location>
</feature>
<dbReference type="InterPro" id="IPR011006">
    <property type="entry name" value="CheY-like_superfamily"/>
</dbReference>
<protein>
    <recommendedName>
        <fullName evidence="2">Circadian clock oscillator protein KaiA</fullName>
    </recommendedName>
</protein>
<dbReference type="InterPro" id="IPR017944">
    <property type="entry name" value="KaiA/RbsU_helical_domain_sf"/>
</dbReference>
<dbReference type="InterPro" id="IPR020856">
    <property type="entry name" value="Circadian_clock_protein_KaiA_C"/>
</dbReference>
<sequence>MRLSLTICTLLDSETLARSLQHYLSGERYVLTQYRSPAEFFQFVEQEKQILDCLILEDGPDLLPLVNQLYAQGTLLPLAILKPDSPATENSSLAQPAPESPDYHPSHENRETTIAEAPKNPSKELTSGEGSFFYDTAAIYVYHSQLSQITHYIDQAIANFLKLSSVAPWCETNPDAETIPEEENVLLQQQRRLAEKLKERLGYLGVYYKRNPQNFFRNLPSAERQEFIENLKAAYRQIVLEYFVGNSNLNQKIDEFVNVAFFADISVTYIVEIHMELMDEISKQLKLEGRGDEILLDYRLTLIDVIAHLCEMYRRSLPKDS</sequence>
<dbReference type="InterPro" id="IPR020844">
    <property type="entry name" value="Circadian_clock_KaiA_N"/>
</dbReference>
<dbReference type="SMART" id="SM01247">
    <property type="entry name" value="KaiA"/>
    <property type="match status" value="1"/>
</dbReference>
<dbReference type="Proteomes" id="UP001576774">
    <property type="component" value="Unassembled WGS sequence"/>
</dbReference>
<dbReference type="RefSeq" id="WP_413268668.1">
    <property type="nucleotide sequence ID" value="NZ_JBHFNQ010000013.1"/>
</dbReference>
<evidence type="ECO:0000259" key="4">
    <source>
        <dbReference type="PROSITE" id="PS51430"/>
    </source>
</evidence>
<organism evidence="6 7">
    <name type="scientific">Floridaenema aerugineum BLCC-F46</name>
    <dbReference type="NCBI Taxonomy" id="3153654"/>
    <lineage>
        <taxon>Bacteria</taxon>
        <taxon>Bacillati</taxon>
        <taxon>Cyanobacteriota</taxon>
        <taxon>Cyanophyceae</taxon>
        <taxon>Oscillatoriophycideae</taxon>
        <taxon>Aerosakkonematales</taxon>
        <taxon>Aerosakkonemataceae</taxon>
        <taxon>Floridanema</taxon>
        <taxon>Floridanema aerugineum</taxon>
    </lineage>
</organism>
<evidence type="ECO:0000313" key="6">
    <source>
        <dbReference type="EMBL" id="MFB2875506.1"/>
    </source>
</evidence>
<comment type="caution">
    <text evidence="6">The sequence shown here is derived from an EMBL/GenBank/DDBJ whole genome shotgun (WGS) entry which is preliminary data.</text>
</comment>
<evidence type="ECO:0000256" key="1">
    <source>
        <dbReference type="ARBA" id="ARBA00023108"/>
    </source>
</evidence>
<dbReference type="Gene3D" id="3.40.50.2300">
    <property type="match status" value="1"/>
</dbReference>
<dbReference type="SUPFAM" id="SSF52172">
    <property type="entry name" value="CheY-like"/>
    <property type="match status" value="1"/>
</dbReference>
<keyword evidence="7" id="KW-1185">Reference proteome</keyword>
<name>A0ABV4WYB5_9CYAN</name>
<feature type="domain" description="KaiA N-terminal" evidence="4">
    <location>
        <begin position="1"/>
        <end position="201"/>
    </location>
</feature>
<feature type="compositionally biased region" description="Basic and acidic residues" evidence="3">
    <location>
        <begin position="101"/>
        <end position="113"/>
    </location>
</feature>
<dbReference type="Pfam" id="PF21714">
    <property type="entry name" value="KaiA_N"/>
    <property type="match status" value="1"/>
</dbReference>
<gene>
    <name evidence="6" type="ORF">ACE1CC_01290</name>
</gene>
<dbReference type="PROSITE" id="PS51430">
    <property type="entry name" value="KAIA_N"/>
    <property type="match status" value="1"/>
</dbReference>
<accession>A0ABV4WYB5</accession>
<evidence type="ECO:0000256" key="3">
    <source>
        <dbReference type="SAM" id="MobiDB-lite"/>
    </source>
</evidence>
<keyword evidence="1" id="KW-0090">Biological rhythms</keyword>
<evidence type="ECO:0000259" key="5">
    <source>
        <dbReference type="PROSITE" id="PS51431"/>
    </source>
</evidence>